<feature type="transmembrane region" description="Helical" evidence="6">
    <location>
        <begin position="281"/>
        <end position="306"/>
    </location>
</feature>
<feature type="transmembrane region" description="Helical" evidence="6">
    <location>
        <begin position="163"/>
        <end position="180"/>
    </location>
</feature>
<dbReference type="Pfam" id="PF00482">
    <property type="entry name" value="T2SSF"/>
    <property type="match status" value="1"/>
</dbReference>
<dbReference type="GO" id="GO:0005886">
    <property type="term" value="C:plasma membrane"/>
    <property type="evidence" value="ECO:0007669"/>
    <property type="project" value="UniProtKB-SubCell"/>
</dbReference>
<evidence type="ECO:0000256" key="5">
    <source>
        <dbReference type="ARBA" id="ARBA00023136"/>
    </source>
</evidence>
<evidence type="ECO:0000313" key="9">
    <source>
        <dbReference type="Proteomes" id="UP000578352"/>
    </source>
</evidence>
<dbReference type="RefSeq" id="WP_179607786.1">
    <property type="nucleotide sequence ID" value="NZ_BAABEH010000001.1"/>
</dbReference>
<name>A0A853CXD6_9MICO</name>
<comment type="caution">
    <text evidence="8">The sequence shown here is derived from an EMBL/GenBank/DDBJ whole genome shotgun (WGS) entry which is preliminary data.</text>
</comment>
<dbReference type="EMBL" id="JACCFL010000001">
    <property type="protein sequence ID" value="NYJ25172.1"/>
    <property type="molecule type" value="Genomic_DNA"/>
</dbReference>
<keyword evidence="3 6" id="KW-0812">Transmembrane</keyword>
<dbReference type="PANTHER" id="PTHR35007:SF4">
    <property type="entry name" value="CONSERVED TRANSMEMBRANE PROTEIN-RELATED"/>
    <property type="match status" value="1"/>
</dbReference>
<reference evidence="8 9" key="1">
    <citation type="submission" date="2020-07" db="EMBL/GenBank/DDBJ databases">
        <title>Sequencing the genomes of 1000 actinobacteria strains.</title>
        <authorList>
            <person name="Klenk H.-P."/>
        </authorList>
    </citation>
    <scope>NUCLEOTIDE SEQUENCE [LARGE SCALE GENOMIC DNA]</scope>
    <source>
        <strain evidence="8 9">DSM 15165</strain>
    </source>
</reference>
<evidence type="ECO:0000259" key="7">
    <source>
        <dbReference type="Pfam" id="PF00482"/>
    </source>
</evidence>
<evidence type="ECO:0000256" key="3">
    <source>
        <dbReference type="ARBA" id="ARBA00022692"/>
    </source>
</evidence>
<keyword evidence="2" id="KW-1003">Cell membrane</keyword>
<evidence type="ECO:0000256" key="1">
    <source>
        <dbReference type="ARBA" id="ARBA00004651"/>
    </source>
</evidence>
<dbReference type="AlphaFoldDB" id="A0A853CXD6"/>
<organism evidence="8 9">
    <name type="scientific">Leifsonia shinshuensis</name>
    <dbReference type="NCBI Taxonomy" id="150026"/>
    <lineage>
        <taxon>Bacteria</taxon>
        <taxon>Bacillati</taxon>
        <taxon>Actinomycetota</taxon>
        <taxon>Actinomycetes</taxon>
        <taxon>Micrococcales</taxon>
        <taxon>Microbacteriaceae</taxon>
        <taxon>Leifsonia</taxon>
    </lineage>
</organism>
<dbReference type="PANTHER" id="PTHR35007">
    <property type="entry name" value="INTEGRAL MEMBRANE PROTEIN-RELATED"/>
    <property type="match status" value="1"/>
</dbReference>
<evidence type="ECO:0000313" key="8">
    <source>
        <dbReference type="EMBL" id="NYJ25172.1"/>
    </source>
</evidence>
<feature type="transmembrane region" description="Helical" evidence="6">
    <location>
        <begin position="133"/>
        <end position="157"/>
    </location>
</feature>
<dbReference type="Proteomes" id="UP000578352">
    <property type="component" value="Unassembled WGS sequence"/>
</dbReference>
<feature type="domain" description="Type II secretion system protein GspF" evidence="7">
    <location>
        <begin position="25"/>
        <end position="144"/>
    </location>
</feature>
<keyword evidence="5 6" id="KW-0472">Membrane</keyword>
<gene>
    <name evidence="8" type="ORF">HNR13_003459</name>
</gene>
<evidence type="ECO:0000256" key="6">
    <source>
        <dbReference type="SAM" id="Phobius"/>
    </source>
</evidence>
<evidence type="ECO:0000256" key="4">
    <source>
        <dbReference type="ARBA" id="ARBA00022989"/>
    </source>
</evidence>
<keyword evidence="4 6" id="KW-1133">Transmembrane helix</keyword>
<dbReference type="InterPro" id="IPR018076">
    <property type="entry name" value="T2SS_GspF_dom"/>
</dbReference>
<accession>A0A853CXD6</accession>
<evidence type="ECO:0000256" key="2">
    <source>
        <dbReference type="ARBA" id="ARBA00022475"/>
    </source>
</evidence>
<sequence length="314" mass="31170">MRERRATGRGRGAPPADDLLSSSVEALAVLLDAGIAPRSAWQHAGAEARHPAIVRVAALIGAGTPPAEALAAASVRGDGGGLAAIAAAWDVAEQAGAALAPALRGAAESLRDRADAERDVATALAGPRATARLMAWLPVVGVVMAYVIGVDVVGALIGGPLGWAAGIGGAVLLLGGRAWTRRLLCDASRSGPVAGAGQDLVAIALAGGLSAPAACAIAEDAAHRAGLAVQVTGDGSVARVLGIAERAGAPAIESLTAEARQERRTARADGRRKAELLAVRLLLPLGVCVLPAFVLLGVVPVVLAMMSSTFAGLG</sequence>
<comment type="subcellular location">
    <subcellularLocation>
        <location evidence="1">Cell membrane</location>
        <topology evidence="1">Multi-pass membrane protein</topology>
    </subcellularLocation>
</comment>
<protein>
    <submittedName>
        <fullName evidence="8">Tight adherence protein B</fullName>
    </submittedName>
</protein>
<proteinExistence type="predicted"/>